<reference evidence="3" key="1">
    <citation type="submission" date="2021-02" db="EMBL/GenBank/DDBJ databases">
        <authorList>
            <person name="Nowell W R."/>
        </authorList>
    </citation>
    <scope>NUCLEOTIDE SEQUENCE</scope>
</reference>
<feature type="region of interest" description="Disordered" evidence="1">
    <location>
        <begin position="1"/>
        <end position="66"/>
    </location>
</feature>
<feature type="compositionally biased region" description="Basic and acidic residues" evidence="1">
    <location>
        <begin position="57"/>
        <end position="66"/>
    </location>
</feature>
<gene>
    <name evidence="2" type="ORF">BYL167_LOCUS46406</name>
    <name evidence="3" type="ORF">SMN809_LOCUS53773</name>
</gene>
<evidence type="ECO:0000313" key="2">
    <source>
        <dbReference type="EMBL" id="CAF4758525.1"/>
    </source>
</evidence>
<name>A0A8S3CUU5_9BILA</name>
<feature type="non-terminal residue" evidence="3">
    <location>
        <position position="66"/>
    </location>
</feature>
<evidence type="ECO:0000313" key="3">
    <source>
        <dbReference type="EMBL" id="CAF4943637.1"/>
    </source>
</evidence>
<sequence>MSPKSPLILDQSNSDRNISHRMHHTTNDTLKINSTDYNSPSTRLENRSLPIPISPERPIKTTEQKN</sequence>
<organism evidence="3 4">
    <name type="scientific">Rotaria magnacalcarata</name>
    <dbReference type="NCBI Taxonomy" id="392030"/>
    <lineage>
        <taxon>Eukaryota</taxon>
        <taxon>Metazoa</taxon>
        <taxon>Spiralia</taxon>
        <taxon>Gnathifera</taxon>
        <taxon>Rotifera</taxon>
        <taxon>Eurotatoria</taxon>
        <taxon>Bdelloidea</taxon>
        <taxon>Philodinida</taxon>
        <taxon>Philodinidae</taxon>
        <taxon>Rotaria</taxon>
    </lineage>
</organism>
<dbReference type="EMBL" id="CAJOBI010185909">
    <property type="protein sequence ID" value="CAF4943637.1"/>
    <property type="molecule type" value="Genomic_DNA"/>
</dbReference>
<proteinExistence type="predicted"/>
<dbReference type="Proteomes" id="UP000676336">
    <property type="component" value="Unassembled WGS sequence"/>
</dbReference>
<dbReference type="EMBL" id="CAJOBH010131262">
    <property type="protein sequence ID" value="CAF4758525.1"/>
    <property type="molecule type" value="Genomic_DNA"/>
</dbReference>
<dbReference type="Proteomes" id="UP000681967">
    <property type="component" value="Unassembled WGS sequence"/>
</dbReference>
<feature type="compositionally biased region" description="Polar residues" evidence="1">
    <location>
        <begin position="27"/>
        <end position="43"/>
    </location>
</feature>
<accession>A0A8S3CUU5</accession>
<evidence type="ECO:0000256" key="1">
    <source>
        <dbReference type="SAM" id="MobiDB-lite"/>
    </source>
</evidence>
<evidence type="ECO:0000313" key="4">
    <source>
        <dbReference type="Proteomes" id="UP000676336"/>
    </source>
</evidence>
<comment type="caution">
    <text evidence="3">The sequence shown here is derived from an EMBL/GenBank/DDBJ whole genome shotgun (WGS) entry which is preliminary data.</text>
</comment>
<protein>
    <submittedName>
        <fullName evidence="3">Uncharacterized protein</fullName>
    </submittedName>
</protein>
<dbReference type="AlphaFoldDB" id="A0A8S3CUU5"/>